<organism evidence="3 4">
    <name type="scientific">Knufia fluminis</name>
    <dbReference type="NCBI Taxonomy" id="191047"/>
    <lineage>
        <taxon>Eukaryota</taxon>
        <taxon>Fungi</taxon>
        <taxon>Dikarya</taxon>
        <taxon>Ascomycota</taxon>
        <taxon>Pezizomycotina</taxon>
        <taxon>Eurotiomycetes</taxon>
        <taxon>Chaetothyriomycetidae</taxon>
        <taxon>Chaetothyriales</taxon>
        <taxon>Trichomeriaceae</taxon>
        <taxon>Knufia</taxon>
    </lineage>
</organism>
<dbReference type="InterPro" id="IPR004177">
    <property type="entry name" value="DDHD_dom"/>
</dbReference>
<feature type="region of interest" description="Disordered" evidence="1">
    <location>
        <begin position="117"/>
        <end position="251"/>
    </location>
</feature>
<feature type="compositionally biased region" description="Polar residues" evidence="1">
    <location>
        <begin position="57"/>
        <end position="68"/>
    </location>
</feature>
<feature type="region of interest" description="Disordered" evidence="1">
    <location>
        <begin position="281"/>
        <end position="313"/>
    </location>
</feature>
<sequence>MEEGHSYGPTCALYESDDDHPVADGLTPPKVKAQFFYASPLPIDDPLSPLPPITAEQVGNQPPQPFSSRDNAALEEAWQGYHRRQEEFKARPGSRGLHRMFSFPKFQSGQVLTPELTSPVAESSGFAFPTVPDFRSQSRNSVSRRKSSRKASSRSHSPIMTRKQSDRNAKLSITSESEVMLDQSDAQENGISRRNTVDEIAEELDFGSVKRKKHRSPMREQRRRNDDDVSPPVEQAIPEHEEMPTSERAPVPPHIAVSEESAMSGRPFARAPSTRQLMGRLNASSPLASPRADKSQIKIMTPQRPTSPPNEERRKTFVPVGVSRLHLVEFPDLAMKPIYWSPINDTSHVLRATWFYKDSMLPVPADVANRLELGYEDMKPYSATYQDELNACIEHGAAAELKIVYKLWPDEKKTTSRPGTGLPDKMDGSTEIEEEQLPSIGDNIAVDPRKRDKDRRLFQSHSVVYTDSRNAQILRPSALPSVSRNRKPLSALRKGRQLGVAVVRGFSRQAWQKLHPDRAKGAKAAHAKAGAEMSQSGDATTRSRRMSCHVCDDQSSTPKVSDLVLVIHGIGQKLSERVDSFHFTHAINGLRREFNVQLSQENVRGSMKHDAGIMVLPVNWRLTVSFDEDYKPREAEAENKYELKDITPETLPAIRSMISDVMLDIPYYMSHHKQKMISAVVREANRVYRLWCRNNPGFEEYGRVHLVAHSLGSAMAMDILSQQPTTIPRDIEMTTGVPSDTIFEFNTTNLFCCGSPSGFFLLLNGANLIPRKGRHKPGMELEDRGPGVACEEERYGCLAVDNMYNIMHKNDPIAYQQNAAVDSQYASMLQPATIPSASQSLYQRLSGSLRFSGTAVAPDAYGYITRPTRPGVSQMPSTVELETHNFTREEIAEKRMFLLNDNGQIDYFLQSGGGPLEIQYLNMLSAHSSYWILQDFVRFLVVEIGRKPGRENTLPLLRAVKKVNYKRGEGL</sequence>
<evidence type="ECO:0000256" key="1">
    <source>
        <dbReference type="SAM" id="MobiDB-lite"/>
    </source>
</evidence>
<protein>
    <recommendedName>
        <fullName evidence="2">DDHD domain-containing protein</fullName>
    </recommendedName>
</protein>
<feature type="region of interest" description="Disordered" evidence="1">
    <location>
        <begin position="413"/>
        <end position="453"/>
    </location>
</feature>
<dbReference type="GO" id="GO:0046872">
    <property type="term" value="F:metal ion binding"/>
    <property type="evidence" value="ECO:0007669"/>
    <property type="project" value="InterPro"/>
</dbReference>
<feature type="domain" description="DDHD" evidence="2">
    <location>
        <begin position="743"/>
        <end position="946"/>
    </location>
</feature>
<dbReference type="PANTHER" id="PTHR23509">
    <property type="entry name" value="PA-PL1 PHOSPHOLIPASE FAMILY"/>
    <property type="match status" value="1"/>
</dbReference>
<dbReference type="Proteomes" id="UP001316803">
    <property type="component" value="Unassembled WGS sequence"/>
</dbReference>
<evidence type="ECO:0000313" key="3">
    <source>
        <dbReference type="EMBL" id="KAK5955448.1"/>
    </source>
</evidence>
<dbReference type="EMBL" id="JAKLMC020000006">
    <property type="protein sequence ID" value="KAK5955448.1"/>
    <property type="molecule type" value="Genomic_DNA"/>
</dbReference>
<dbReference type="PANTHER" id="PTHR23509:SF6">
    <property type="entry name" value="PHOSPHOLIPASE C1020.13C-RELATED"/>
    <property type="match status" value="1"/>
</dbReference>
<feature type="compositionally biased region" description="Basic and acidic residues" evidence="1">
    <location>
        <begin position="217"/>
        <end position="227"/>
    </location>
</feature>
<dbReference type="GO" id="GO:0004620">
    <property type="term" value="F:phospholipase activity"/>
    <property type="evidence" value="ECO:0007669"/>
    <property type="project" value="TreeGrafter"/>
</dbReference>
<dbReference type="SUPFAM" id="SSF53474">
    <property type="entry name" value="alpha/beta-Hydrolases"/>
    <property type="match status" value="1"/>
</dbReference>
<accession>A0AAN8ENN8</accession>
<reference evidence="3 4" key="1">
    <citation type="submission" date="2022-12" db="EMBL/GenBank/DDBJ databases">
        <title>Genomic features and morphological characterization of a novel Knufia sp. strain isolated from spacecraft assembly facility.</title>
        <authorList>
            <person name="Teixeira M."/>
            <person name="Chander A.M."/>
            <person name="Stajich J.E."/>
            <person name="Venkateswaran K."/>
        </authorList>
    </citation>
    <scope>NUCLEOTIDE SEQUENCE [LARGE SCALE GENOMIC DNA]</scope>
    <source>
        <strain evidence="3 4">FJI-L2-BK-P2</strain>
    </source>
</reference>
<dbReference type="InterPro" id="IPR058055">
    <property type="entry name" value="PA-PLA1"/>
</dbReference>
<comment type="caution">
    <text evidence="3">The sequence shown here is derived from an EMBL/GenBank/DDBJ whole genome shotgun (WGS) entry which is preliminary data.</text>
</comment>
<feature type="compositionally biased region" description="Polar residues" evidence="1">
    <location>
        <begin position="184"/>
        <end position="194"/>
    </location>
</feature>
<dbReference type="InterPro" id="IPR029058">
    <property type="entry name" value="AB_hydrolase_fold"/>
</dbReference>
<proteinExistence type="predicted"/>
<dbReference type="Pfam" id="PF02862">
    <property type="entry name" value="DDHD"/>
    <property type="match status" value="2"/>
</dbReference>
<feature type="region of interest" description="Disordered" evidence="1">
    <location>
        <begin position="1"/>
        <end position="26"/>
    </location>
</feature>
<feature type="compositionally biased region" description="Basic residues" evidence="1">
    <location>
        <begin position="142"/>
        <end position="153"/>
    </location>
</feature>
<gene>
    <name evidence="3" type="ORF">OHC33_003086</name>
</gene>
<keyword evidence="4" id="KW-1185">Reference proteome</keyword>
<evidence type="ECO:0000313" key="4">
    <source>
        <dbReference type="Proteomes" id="UP001316803"/>
    </source>
</evidence>
<evidence type="ECO:0000259" key="2">
    <source>
        <dbReference type="PROSITE" id="PS51043"/>
    </source>
</evidence>
<feature type="region of interest" description="Disordered" evidence="1">
    <location>
        <begin position="47"/>
        <end position="68"/>
    </location>
</feature>
<dbReference type="SMART" id="SM01127">
    <property type="entry name" value="DDHD"/>
    <property type="match status" value="1"/>
</dbReference>
<dbReference type="AlphaFoldDB" id="A0AAN8ENN8"/>
<dbReference type="GO" id="GO:0005737">
    <property type="term" value="C:cytoplasm"/>
    <property type="evidence" value="ECO:0007669"/>
    <property type="project" value="TreeGrafter"/>
</dbReference>
<name>A0AAN8ENN8_9EURO</name>
<dbReference type="PROSITE" id="PS51043">
    <property type="entry name" value="DDHD"/>
    <property type="match status" value="1"/>
</dbReference>